<sequence>MPSISSSIGLKIKKLRSLFVSRANERKITNGHENESVNVGLLEESEQKDEISSTRLPISIPVLLLRSITKTRFEMVGEALESIFGGINEEVPCTNLKKGVIVAHNDNAYAVGRAVGSLISGITQLWLDSRVNSQFVRGLIDAFVDIESNQRFNLTQLTVISNETDTQIDTISRLILLTRKSLRSIRLRRVLISECDSACFLWNSIGQCSLLDNIEYEPRKKDRISRSFIIDALEGKNLDSLILSSVDDLTVTDLISIASTNGLSQLRVKGSLLYPSSLINDHFNRTLVNLDTLLIHIDTNFSLYDSIEREALLILLSSLKETATLEVVHGAVDNPTEVAKIVSYWLHLADETNRQVKLKMEGIHQELQDSAVGRLMRKVQSVHRIDWSPHQLSLSNKKGRVILLDCASLFGNE</sequence>
<gene>
    <name evidence="1" type="ORF">PFISCL1PPCAC_15226</name>
    <name evidence="2" type="ORF">PFISCL1PPCAC_29191</name>
</gene>
<evidence type="ECO:0000313" key="2">
    <source>
        <dbReference type="EMBL" id="GMT37894.1"/>
    </source>
</evidence>
<dbReference type="EMBL" id="BTSY01000004">
    <property type="protein sequence ID" value="GMT23929.1"/>
    <property type="molecule type" value="Genomic_DNA"/>
</dbReference>
<evidence type="ECO:0008006" key="4">
    <source>
        <dbReference type="Google" id="ProtNLM"/>
    </source>
</evidence>
<accession>A0AAV5VWI6</accession>
<name>A0AAV5VWI6_9BILA</name>
<protein>
    <recommendedName>
        <fullName evidence="4">F-box domain-containing protein</fullName>
    </recommendedName>
</protein>
<organism evidence="1 3">
    <name type="scientific">Pristionchus fissidentatus</name>
    <dbReference type="NCBI Taxonomy" id="1538716"/>
    <lineage>
        <taxon>Eukaryota</taxon>
        <taxon>Metazoa</taxon>
        <taxon>Ecdysozoa</taxon>
        <taxon>Nematoda</taxon>
        <taxon>Chromadorea</taxon>
        <taxon>Rhabditida</taxon>
        <taxon>Rhabditina</taxon>
        <taxon>Diplogasteromorpha</taxon>
        <taxon>Diplogasteroidea</taxon>
        <taxon>Neodiplogasteridae</taxon>
        <taxon>Pristionchus</taxon>
    </lineage>
</organism>
<evidence type="ECO:0000313" key="1">
    <source>
        <dbReference type="EMBL" id="GMT23929.1"/>
    </source>
</evidence>
<reference evidence="1" key="1">
    <citation type="submission" date="2023-10" db="EMBL/GenBank/DDBJ databases">
        <title>Genome assembly of Pristionchus species.</title>
        <authorList>
            <person name="Yoshida K."/>
            <person name="Sommer R.J."/>
        </authorList>
    </citation>
    <scope>NUCLEOTIDE SEQUENCE</scope>
    <source>
        <strain evidence="1">RS5133</strain>
    </source>
</reference>
<keyword evidence="3" id="KW-1185">Reference proteome</keyword>
<dbReference type="EMBL" id="BTSY01000323">
    <property type="protein sequence ID" value="GMT37894.1"/>
    <property type="molecule type" value="Genomic_DNA"/>
</dbReference>
<comment type="caution">
    <text evidence="1">The sequence shown here is derived from an EMBL/GenBank/DDBJ whole genome shotgun (WGS) entry which is preliminary data.</text>
</comment>
<dbReference type="Proteomes" id="UP001432322">
    <property type="component" value="Unassembled WGS sequence"/>
</dbReference>
<evidence type="ECO:0000313" key="3">
    <source>
        <dbReference type="Proteomes" id="UP001432322"/>
    </source>
</evidence>
<dbReference type="AlphaFoldDB" id="A0AAV5VWI6"/>
<proteinExistence type="predicted"/>